<protein>
    <recommendedName>
        <fullName evidence="6">VOC domain-containing protein</fullName>
    </recommendedName>
</protein>
<comment type="similarity">
    <text evidence="1">Belongs to the sigma-70 factor family. ECF subfamily.</text>
</comment>
<dbReference type="InterPro" id="IPR013325">
    <property type="entry name" value="RNA_pol_sigma_r2"/>
</dbReference>
<dbReference type="InterPro" id="IPR013249">
    <property type="entry name" value="RNA_pol_sigma70_r4_t2"/>
</dbReference>
<dbReference type="Pfam" id="PF04542">
    <property type="entry name" value="Sigma70_r2"/>
    <property type="match status" value="1"/>
</dbReference>
<dbReference type="GO" id="GO:0016987">
    <property type="term" value="F:sigma factor activity"/>
    <property type="evidence" value="ECO:0007669"/>
    <property type="project" value="UniProtKB-KW"/>
</dbReference>
<keyword evidence="5" id="KW-0175">Coiled coil</keyword>
<reference evidence="8 10" key="2">
    <citation type="submission" date="2017-12" db="EMBL/GenBank/DDBJ databases">
        <title>Comparative Functional Genomics of Dry Heat Resistant strains isolated from the Viking Spacecraft.</title>
        <authorList>
            <person name="Seuylemezian A."/>
            <person name="Cooper K."/>
            <person name="Vaishampayan P."/>
        </authorList>
    </citation>
    <scope>NUCLEOTIDE SEQUENCE [LARGE SCALE GENOMIC DNA]</scope>
    <source>
        <strain evidence="8 10">ATCC 29669</strain>
    </source>
</reference>
<dbReference type="EMBL" id="PGVA01000013">
    <property type="protein sequence ID" value="PLR84388.1"/>
    <property type="molecule type" value="Genomic_DNA"/>
</dbReference>
<evidence type="ECO:0000256" key="5">
    <source>
        <dbReference type="SAM" id="Coils"/>
    </source>
</evidence>
<dbReference type="InterPro" id="IPR014284">
    <property type="entry name" value="RNA_pol_sigma-70_dom"/>
</dbReference>
<dbReference type="SUPFAM" id="SSF88946">
    <property type="entry name" value="Sigma2 domain of RNA polymerase sigma factors"/>
    <property type="match status" value="1"/>
</dbReference>
<comment type="caution">
    <text evidence="7">The sequence shown here is derived from an EMBL/GenBank/DDBJ whole genome shotgun (WGS) entry which is preliminary data.</text>
</comment>
<feature type="domain" description="VOC" evidence="6">
    <location>
        <begin position="198"/>
        <end position="323"/>
    </location>
</feature>
<feature type="coiled-coil region" evidence="5">
    <location>
        <begin position="145"/>
        <end position="176"/>
    </location>
</feature>
<evidence type="ECO:0000313" key="7">
    <source>
        <dbReference type="EMBL" id="PLR84388.1"/>
    </source>
</evidence>
<dbReference type="Gene3D" id="1.10.1740.10">
    <property type="match status" value="1"/>
</dbReference>
<dbReference type="CDD" id="cd06171">
    <property type="entry name" value="Sigma70_r4"/>
    <property type="match status" value="1"/>
</dbReference>
<dbReference type="RefSeq" id="WP_101576354.1">
    <property type="nucleotide sequence ID" value="NZ_PGVA01000013.1"/>
</dbReference>
<dbReference type="EMBL" id="PGVD01000008">
    <property type="protein sequence ID" value="PLS00610.1"/>
    <property type="molecule type" value="Genomic_DNA"/>
</dbReference>
<dbReference type="OrthoDB" id="291991at2"/>
<accession>A0A2N5GP90</accession>
<dbReference type="AlphaFoldDB" id="A0A2N5GP90"/>
<evidence type="ECO:0000259" key="6">
    <source>
        <dbReference type="PROSITE" id="PS51819"/>
    </source>
</evidence>
<dbReference type="InterPro" id="IPR007627">
    <property type="entry name" value="RNA_pol_sigma70_r2"/>
</dbReference>
<dbReference type="PROSITE" id="PS51819">
    <property type="entry name" value="VOC"/>
    <property type="match status" value="1"/>
</dbReference>
<dbReference type="SUPFAM" id="SSF88659">
    <property type="entry name" value="Sigma3 and sigma4 domains of RNA polymerase sigma factors"/>
    <property type="match status" value="1"/>
</dbReference>
<sequence>MDLSDEELVKMSAQGSYDAYAELVNRYSNLVYSIALNKIRDFQHSEDISQEVFVKAWSKIADMNEGDKFSAWISAITRNQCIDWFRKNSKEEVVYSENHNDVSTEFIKQHEIKITIWDALNRLDEKYRLVTILYFITGFRGKEISEQLNLTLSAVESRLRRAKEKLKEELFDLMAETFSEHKVGKEFEEEVMWRIIPRIATIEIPVSNVKTSIDWYNKILGTKMISETDNTAMLRLQGGNRVGVPTIYLVQTADSSRLSFKNTNTNITHSIIDFFIHDLNRFHTFLTEQGVTVTGINYIPGMPGFGGFGFLDPDGNSLSACNVTFSGQE</sequence>
<keyword evidence="2" id="KW-0805">Transcription regulation</keyword>
<dbReference type="NCBIfam" id="TIGR02937">
    <property type="entry name" value="sigma70-ECF"/>
    <property type="match status" value="1"/>
</dbReference>
<evidence type="ECO:0000313" key="8">
    <source>
        <dbReference type="EMBL" id="PLS00610.1"/>
    </source>
</evidence>
<dbReference type="SUPFAM" id="SSF54593">
    <property type="entry name" value="Glyoxalase/Bleomycin resistance protein/Dihydroxybiphenyl dioxygenase"/>
    <property type="match status" value="1"/>
</dbReference>
<dbReference type="InterPro" id="IPR013324">
    <property type="entry name" value="RNA_pol_sigma_r3/r4-like"/>
</dbReference>
<dbReference type="InterPro" id="IPR029068">
    <property type="entry name" value="Glyas_Bleomycin-R_OHBP_Dase"/>
</dbReference>
<organism evidence="7 9">
    <name type="scientific">Bacillus canaveralius</name>
    <dbReference type="NCBI Taxonomy" id="1403243"/>
    <lineage>
        <taxon>Bacteria</taxon>
        <taxon>Bacillati</taxon>
        <taxon>Bacillota</taxon>
        <taxon>Bacilli</taxon>
        <taxon>Bacillales</taxon>
        <taxon>Bacillaceae</taxon>
        <taxon>Bacillus</taxon>
    </lineage>
</organism>
<dbReference type="GO" id="GO:0003677">
    <property type="term" value="F:DNA binding"/>
    <property type="evidence" value="ECO:0007669"/>
    <property type="project" value="InterPro"/>
</dbReference>
<reference evidence="7 9" key="1">
    <citation type="submission" date="2017-11" db="EMBL/GenBank/DDBJ databases">
        <title>Comparitive Functional Genomics of Dry Heat Resistant strains isolated from the Viking Spacecraft.</title>
        <authorList>
            <person name="Seuylemezian A."/>
            <person name="Cooper K."/>
            <person name="Vaishampayan P."/>
        </authorList>
    </citation>
    <scope>NUCLEOTIDE SEQUENCE [LARGE SCALE GENOMIC DNA]</scope>
    <source>
        <strain evidence="7 9">M4.6</strain>
    </source>
</reference>
<gene>
    <name evidence="7" type="ORF">CU635_06440</name>
    <name evidence="8" type="ORF">CVD25_02355</name>
</gene>
<evidence type="ECO:0000256" key="1">
    <source>
        <dbReference type="ARBA" id="ARBA00010641"/>
    </source>
</evidence>
<evidence type="ECO:0000256" key="2">
    <source>
        <dbReference type="ARBA" id="ARBA00023015"/>
    </source>
</evidence>
<dbReference type="Proteomes" id="UP000234951">
    <property type="component" value="Unassembled WGS sequence"/>
</dbReference>
<evidence type="ECO:0000256" key="4">
    <source>
        <dbReference type="ARBA" id="ARBA00023163"/>
    </source>
</evidence>
<dbReference type="PANTHER" id="PTHR43133">
    <property type="entry name" value="RNA POLYMERASE ECF-TYPE SIGMA FACTO"/>
    <property type="match status" value="1"/>
</dbReference>
<keyword evidence="10" id="KW-1185">Reference proteome</keyword>
<name>A0A2N5GP90_9BACI</name>
<dbReference type="GO" id="GO:0006352">
    <property type="term" value="P:DNA-templated transcription initiation"/>
    <property type="evidence" value="ECO:0007669"/>
    <property type="project" value="InterPro"/>
</dbReference>
<evidence type="ECO:0000256" key="3">
    <source>
        <dbReference type="ARBA" id="ARBA00023082"/>
    </source>
</evidence>
<keyword evidence="3" id="KW-0731">Sigma factor</keyword>
<dbReference type="Pfam" id="PF08281">
    <property type="entry name" value="Sigma70_r4_2"/>
    <property type="match status" value="1"/>
</dbReference>
<dbReference type="InterPro" id="IPR004360">
    <property type="entry name" value="Glyas_Fos-R_dOase_dom"/>
</dbReference>
<evidence type="ECO:0000313" key="10">
    <source>
        <dbReference type="Proteomes" id="UP000235114"/>
    </source>
</evidence>
<dbReference type="InterPro" id="IPR036388">
    <property type="entry name" value="WH-like_DNA-bd_sf"/>
</dbReference>
<dbReference type="Gene3D" id="1.10.10.10">
    <property type="entry name" value="Winged helix-like DNA-binding domain superfamily/Winged helix DNA-binding domain"/>
    <property type="match status" value="1"/>
</dbReference>
<dbReference type="Proteomes" id="UP000235114">
    <property type="component" value="Unassembled WGS sequence"/>
</dbReference>
<dbReference type="PANTHER" id="PTHR43133:SF51">
    <property type="entry name" value="RNA POLYMERASE SIGMA FACTOR"/>
    <property type="match status" value="1"/>
</dbReference>
<keyword evidence="4" id="KW-0804">Transcription</keyword>
<dbReference type="Gene3D" id="3.10.180.10">
    <property type="entry name" value="2,3-Dihydroxybiphenyl 1,2-Dioxygenase, domain 1"/>
    <property type="match status" value="1"/>
</dbReference>
<dbReference type="InterPro" id="IPR037523">
    <property type="entry name" value="VOC_core"/>
</dbReference>
<evidence type="ECO:0000313" key="9">
    <source>
        <dbReference type="Proteomes" id="UP000234951"/>
    </source>
</evidence>
<dbReference type="Pfam" id="PF00903">
    <property type="entry name" value="Glyoxalase"/>
    <property type="match status" value="1"/>
</dbReference>
<proteinExistence type="inferred from homology"/>
<dbReference type="InterPro" id="IPR039425">
    <property type="entry name" value="RNA_pol_sigma-70-like"/>
</dbReference>